<feature type="chain" id="PRO_5043983340" description="alpha-amylase" evidence="14">
    <location>
        <begin position="22"/>
        <end position="1181"/>
    </location>
</feature>
<dbReference type="SUPFAM" id="SSF51445">
    <property type="entry name" value="(Trans)glycosidases"/>
    <property type="match status" value="2"/>
</dbReference>
<evidence type="ECO:0000256" key="1">
    <source>
        <dbReference type="ARBA" id="ARBA00000548"/>
    </source>
</evidence>
<evidence type="ECO:0000313" key="15">
    <source>
        <dbReference type="EMBL" id="CAD7222637.1"/>
    </source>
</evidence>
<evidence type="ECO:0000256" key="3">
    <source>
        <dbReference type="ARBA" id="ARBA00001923"/>
    </source>
</evidence>
<keyword evidence="8" id="KW-0106">Calcium</keyword>
<evidence type="ECO:0000256" key="11">
    <source>
        <dbReference type="ARBA" id="ARBA00023295"/>
    </source>
</evidence>
<dbReference type="CDD" id="cd11317">
    <property type="entry name" value="AmyAc_bac_euk_AmyA"/>
    <property type="match status" value="2"/>
</dbReference>
<dbReference type="InterPro" id="IPR031319">
    <property type="entry name" value="A-amylase_C"/>
</dbReference>
<accession>A0A7R8ZFW0</accession>
<dbReference type="GO" id="GO:0043169">
    <property type="term" value="F:cation binding"/>
    <property type="evidence" value="ECO:0007669"/>
    <property type="project" value="InterPro"/>
</dbReference>
<evidence type="ECO:0000256" key="5">
    <source>
        <dbReference type="ARBA" id="ARBA00011245"/>
    </source>
</evidence>
<organism evidence="15">
    <name type="scientific">Cyprideis torosa</name>
    <dbReference type="NCBI Taxonomy" id="163714"/>
    <lineage>
        <taxon>Eukaryota</taxon>
        <taxon>Metazoa</taxon>
        <taxon>Ecdysozoa</taxon>
        <taxon>Arthropoda</taxon>
        <taxon>Crustacea</taxon>
        <taxon>Oligostraca</taxon>
        <taxon>Ostracoda</taxon>
        <taxon>Podocopa</taxon>
        <taxon>Podocopida</taxon>
        <taxon>Cytherocopina</taxon>
        <taxon>Cytheroidea</taxon>
        <taxon>Cytherideidae</taxon>
        <taxon>Cyprideis</taxon>
    </lineage>
</organism>
<keyword evidence="9" id="KW-0868">Chloride</keyword>
<evidence type="ECO:0000256" key="13">
    <source>
        <dbReference type="SAM" id="MobiDB-lite"/>
    </source>
</evidence>
<dbReference type="InterPro" id="IPR006047">
    <property type="entry name" value="GH13_cat_dom"/>
</dbReference>
<evidence type="ECO:0000256" key="12">
    <source>
        <dbReference type="RuleBase" id="RU003615"/>
    </source>
</evidence>
<comment type="similarity">
    <text evidence="4 12">Belongs to the glycosyl hydrolase 13 family.</text>
</comment>
<feature type="compositionally biased region" description="Polar residues" evidence="13">
    <location>
        <begin position="692"/>
        <end position="703"/>
    </location>
</feature>
<dbReference type="OrthoDB" id="550577at2759"/>
<comment type="cofactor">
    <cofactor evidence="2">
        <name>Ca(2+)</name>
        <dbReference type="ChEBI" id="CHEBI:29108"/>
    </cofactor>
</comment>
<dbReference type="Pfam" id="PF00128">
    <property type="entry name" value="Alpha-amylase"/>
    <property type="match status" value="2"/>
</dbReference>
<dbReference type="InterPro" id="IPR017853">
    <property type="entry name" value="GH"/>
</dbReference>
<dbReference type="SMART" id="SM00642">
    <property type="entry name" value="Aamy"/>
    <property type="match status" value="2"/>
</dbReference>
<evidence type="ECO:0000256" key="7">
    <source>
        <dbReference type="ARBA" id="ARBA00022801"/>
    </source>
</evidence>
<keyword evidence="10" id="KW-0119">Carbohydrate metabolism</keyword>
<comment type="cofactor">
    <cofactor evidence="3">
        <name>chloride</name>
        <dbReference type="ChEBI" id="CHEBI:17996"/>
    </cofactor>
</comment>
<comment type="catalytic activity">
    <reaction evidence="1">
        <text>Endohydrolysis of (1-&gt;4)-alpha-D-glucosidic linkages in polysaccharides containing three or more (1-&gt;4)-alpha-linked D-glucose units.</text>
        <dbReference type="EC" id="3.2.1.1"/>
    </reaction>
</comment>
<feature type="region of interest" description="Disordered" evidence="13">
    <location>
        <begin position="692"/>
        <end position="741"/>
    </location>
</feature>
<dbReference type="SMART" id="SM00632">
    <property type="entry name" value="Aamy_C"/>
    <property type="match status" value="1"/>
</dbReference>
<evidence type="ECO:0000256" key="14">
    <source>
        <dbReference type="SAM" id="SignalP"/>
    </source>
</evidence>
<dbReference type="InterPro" id="IPR006046">
    <property type="entry name" value="Alpha_amylase"/>
</dbReference>
<feature type="signal peptide" evidence="14">
    <location>
        <begin position="1"/>
        <end position="21"/>
    </location>
</feature>
<reference evidence="15" key="1">
    <citation type="submission" date="2020-11" db="EMBL/GenBank/DDBJ databases">
        <authorList>
            <person name="Tran Van P."/>
        </authorList>
    </citation>
    <scope>NUCLEOTIDE SEQUENCE</scope>
</reference>
<keyword evidence="11" id="KW-0326">Glycosidase</keyword>
<feature type="compositionally biased region" description="Polar residues" evidence="13">
    <location>
        <begin position="1162"/>
        <end position="1171"/>
    </location>
</feature>
<dbReference type="PRINTS" id="PR00110">
    <property type="entry name" value="ALPHAAMYLASE"/>
</dbReference>
<dbReference type="Gene3D" id="3.20.20.80">
    <property type="entry name" value="Glycosidases"/>
    <property type="match status" value="2"/>
</dbReference>
<comment type="subunit">
    <text evidence="5">Monomer.</text>
</comment>
<evidence type="ECO:0000256" key="2">
    <source>
        <dbReference type="ARBA" id="ARBA00001913"/>
    </source>
</evidence>
<dbReference type="GO" id="GO:0004556">
    <property type="term" value="F:alpha-amylase activity"/>
    <property type="evidence" value="ECO:0007669"/>
    <property type="project" value="UniProtKB-EC"/>
</dbReference>
<evidence type="ECO:0000256" key="9">
    <source>
        <dbReference type="ARBA" id="ARBA00023214"/>
    </source>
</evidence>
<feature type="region of interest" description="Disordered" evidence="13">
    <location>
        <begin position="1149"/>
        <end position="1181"/>
    </location>
</feature>
<protein>
    <recommendedName>
        <fullName evidence="6">alpha-amylase</fullName>
        <ecNumber evidence="6">3.2.1.1</ecNumber>
    </recommendedName>
</protein>
<dbReference type="GO" id="GO:0005975">
    <property type="term" value="P:carbohydrate metabolic process"/>
    <property type="evidence" value="ECO:0007669"/>
    <property type="project" value="InterPro"/>
</dbReference>
<dbReference type="AlphaFoldDB" id="A0A7R8ZFW0"/>
<dbReference type="EC" id="3.2.1.1" evidence="6"/>
<keyword evidence="7" id="KW-0378">Hydrolase</keyword>
<proteinExistence type="inferred from homology"/>
<sequence length="1181" mass="130662">MLIHFLSLVIFSSSALLPVTAGNWDNPNCDGKQAIVHLFEWKWTDIALECERFLSSAGYCGVQVSPPNEHAWLVGDNFPWWQRYQPVSYKLESRSGNEAEFIDMVHRCNAVGVRIYVDAIINHMAALGRTGPGSGGSDFDGDAHDFPAVPFSREHFTPREECPSGDGFVNDYSDPYNVRNCYLVGLTDLYGRLDYVQEKIAEYFNHLIDIGVAGVRIDAAKHMWPADIVGVLQRLKPLNVDQGFPAGSQFFVYQEVIDRNDGAVTVNEYFDTGLVTEFRYSQKIAWGAADFGQLGGLVDFGWGMCPYEEAFVFVDNHDNQRGHGGSGDVVTHKDPEKYQYAVAYSLAQDYGFFRVMSSYFFESTDVGPPTNGNGDRGNKGFFAMTKEGMQGTFQTGMPEGDYCNIIDSCSTMVHVNGDGTAQISVSGYDHFLAICQGCTGDGFPTVDPTATTPTTESTTSGPTRPPITEGVARTIIFIEKQTQSGQDLFVRGGISHDVRPGCSEDAATSACAIDISTRSLGETEHYSKYNSWREEDNKLDWYGAERSQGTYNGQSAEGSPLAWTSSSSGSPGYQELNTFGDHYWMLEFDMDCGQSENGWFELKAYGTQGVGWEGDITPTTCRGISATPPYETTNHMAMCGFLNVFSFGTGSCLIQSLEQGMIQNFSLKNNLKVQTKQRLSNPPDGIPTTIFSSTTDSTGWGTASSEVPTSSPWWSTTPDTTESWTTYPTTTPPTTETWPPTTEWNRQEGWDNPHCNGKTVIVHLFEWKWTDIAAECERFLGPANYCGVQTSPPNEHVVLPTNGYPWWQRYQPVSYKLGSRSGTEEEFIDMVHRCNAVGVRIYIDAVVNHMAGLGRVGPGSDGSDFDSSAFDFPGVPYGPEHFTPRELCNSHDGNVNNYGDPYNVRNCFLVGLTDLYGANEYVRNQVAGYFNHMIDIGIAGIRIDAAKHMWPEDVKEILLRTKPLNVQQGFPPGSNMFVYQEVIDRNDGAVTVGEYFETGLVTEFRYTSKIAWGINDFGNLNGLYDPGWGMCPPDKAFVSVDNHDNQRGHGGAGDVITHKNPLLYKLAVAFTLAYDYGFTRIMSSYYFEGSDEGPPSDWDGNCSEDTESDPCAIDITVTSLGETQHYAKYNAWRIGDTRLDWNGVEEEQGAYNGELPEGSPLAWTSSSSGNPGYQPENRFDS</sequence>
<dbReference type="EMBL" id="OB660083">
    <property type="protein sequence ID" value="CAD7222637.1"/>
    <property type="molecule type" value="Genomic_DNA"/>
</dbReference>
<dbReference type="PANTHER" id="PTHR43447">
    <property type="entry name" value="ALPHA-AMYLASE"/>
    <property type="match status" value="1"/>
</dbReference>
<evidence type="ECO:0000256" key="10">
    <source>
        <dbReference type="ARBA" id="ARBA00023277"/>
    </source>
</evidence>
<keyword evidence="14" id="KW-0732">Signal</keyword>
<evidence type="ECO:0000256" key="8">
    <source>
        <dbReference type="ARBA" id="ARBA00022837"/>
    </source>
</evidence>
<evidence type="ECO:0000256" key="4">
    <source>
        <dbReference type="ARBA" id="ARBA00008061"/>
    </source>
</evidence>
<evidence type="ECO:0000256" key="6">
    <source>
        <dbReference type="ARBA" id="ARBA00012595"/>
    </source>
</evidence>
<gene>
    <name evidence="15" type="ORF">CTOB1V02_LOCUS639</name>
</gene>
<dbReference type="SUPFAM" id="SSF51011">
    <property type="entry name" value="Glycosyl hydrolase domain"/>
    <property type="match status" value="1"/>
</dbReference>
<name>A0A7R8ZFW0_9CRUS</name>
<feature type="compositionally biased region" description="Low complexity" evidence="13">
    <location>
        <begin position="704"/>
        <end position="741"/>
    </location>
</feature>